<dbReference type="Proteomes" id="UP000183945">
    <property type="component" value="Unassembled WGS sequence"/>
</dbReference>
<gene>
    <name evidence="5" type="ORF">SAMN05444483_103222</name>
</gene>
<keyword evidence="6" id="KW-1185">Reference proteome</keyword>
<evidence type="ECO:0000256" key="2">
    <source>
        <dbReference type="PIRSR" id="PIRSR000390-1"/>
    </source>
</evidence>
<dbReference type="CDD" id="cd00616">
    <property type="entry name" value="AHBA_syn"/>
    <property type="match status" value="1"/>
</dbReference>
<dbReference type="GO" id="GO:0030170">
    <property type="term" value="F:pyridoxal phosphate binding"/>
    <property type="evidence" value="ECO:0007669"/>
    <property type="project" value="TreeGrafter"/>
</dbReference>
<evidence type="ECO:0000256" key="1">
    <source>
        <dbReference type="ARBA" id="ARBA00037999"/>
    </source>
</evidence>
<evidence type="ECO:0000313" key="5">
    <source>
        <dbReference type="EMBL" id="SHF91708.1"/>
    </source>
</evidence>
<comment type="similarity">
    <text evidence="1 4">Belongs to the DegT/DnrJ/EryC1 family.</text>
</comment>
<keyword evidence="3 4" id="KW-0663">Pyridoxal phosphate</keyword>
<feature type="modified residue" description="N6-(pyridoxal phosphate)lysine" evidence="3">
    <location>
        <position position="203"/>
    </location>
</feature>
<dbReference type="OrthoDB" id="9810913at2"/>
<dbReference type="GO" id="GO:0000271">
    <property type="term" value="P:polysaccharide biosynthetic process"/>
    <property type="evidence" value="ECO:0007669"/>
    <property type="project" value="TreeGrafter"/>
</dbReference>
<dbReference type="AlphaFoldDB" id="A0A1M5FJQ2"/>
<dbReference type="InterPro" id="IPR000653">
    <property type="entry name" value="DegT/StrS_aminotransferase"/>
</dbReference>
<dbReference type="PANTHER" id="PTHR30244:SF34">
    <property type="entry name" value="DTDP-4-AMINO-4,6-DIDEOXYGALACTOSE TRANSAMINASE"/>
    <property type="match status" value="1"/>
</dbReference>
<dbReference type="PANTHER" id="PTHR30244">
    <property type="entry name" value="TRANSAMINASE"/>
    <property type="match status" value="1"/>
</dbReference>
<accession>A0A1M5FJQ2</accession>
<sequence>MSKDKIWLSSPHMGGNEQIYVNKAFEENWVAPLGPNVNGFEEDIREYLFSSPLAGGREGAEGASVAALSSGTAALHLALIMLGVKAGDEVICQSMTFAASANPIVYLGATPVFIDSEKDTLNLCPEQLERAIKDRIAKGKKPKAIIAVHLYGTPYKVDDVHKVASEYEIPVIEDAAEALGSTYKEQKCGTFGDLAILSFNGNKIITTSGGGALITGTQKQKEKAVFLATQARDAAPHYQHSEIGYNYRLSNISAGIGRGQMEVIDERVGARRKMHQFYVDLFAGIRGVKVYSEPNSNYFSNHWLSVIEVDKNATGGITREDLRLHLEQENIESRPLWKPMHMQPVFAEAPFYGTGIAEALFQNGLCLPSGSNLTDKERSRIKARILSCFSK</sequence>
<reference evidence="6" key="1">
    <citation type="submission" date="2016-11" db="EMBL/GenBank/DDBJ databases">
        <authorList>
            <person name="Varghese N."/>
            <person name="Submissions S."/>
        </authorList>
    </citation>
    <scope>NUCLEOTIDE SEQUENCE [LARGE SCALE GENOMIC DNA]</scope>
    <source>
        <strain evidence="6">DSM 24579</strain>
    </source>
</reference>
<dbReference type="InterPro" id="IPR015421">
    <property type="entry name" value="PyrdxlP-dep_Trfase_major"/>
</dbReference>
<dbReference type="SUPFAM" id="SSF53383">
    <property type="entry name" value="PLP-dependent transferases"/>
    <property type="match status" value="1"/>
</dbReference>
<evidence type="ECO:0000313" key="6">
    <source>
        <dbReference type="Proteomes" id="UP000183945"/>
    </source>
</evidence>
<feature type="active site" description="Proton acceptor" evidence="2">
    <location>
        <position position="203"/>
    </location>
</feature>
<dbReference type="InterPro" id="IPR015422">
    <property type="entry name" value="PyrdxlP-dep_Trfase_small"/>
</dbReference>
<dbReference type="STRING" id="1073325.SAMN05444483_103222"/>
<dbReference type="Gene3D" id="3.40.640.10">
    <property type="entry name" value="Type I PLP-dependent aspartate aminotransferase-like (Major domain)"/>
    <property type="match status" value="1"/>
</dbReference>
<dbReference type="InterPro" id="IPR015424">
    <property type="entry name" value="PyrdxlP-dep_Trfase"/>
</dbReference>
<protein>
    <submittedName>
        <fullName evidence="5">dTDP-4-amino-4,6-dideoxygalactose transaminase</fullName>
    </submittedName>
</protein>
<dbReference type="PIRSF" id="PIRSF000390">
    <property type="entry name" value="PLP_StrS"/>
    <property type="match status" value="1"/>
</dbReference>
<organism evidence="5 6">
    <name type="scientific">Salegentibacter echinorum</name>
    <dbReference type="NCBI Taxonomy" id="1073325"/>
    <lineage>
        <taxon>Bacteria</taxon>
        <taxon>Pseudomonadati</taxon>
        <taxon>Bacteroidota</taxon>
        <taxon>Flavobacteriia</taxon>
        <taxon>Flavobacteriales</taxon>
        <taxon>Flavobacteriaceae</taxon>
        <taxon>Salegentibacter</taxon>
    </lineage>
</organism>
<evidence type="ECO:0000256" key="4">
    <source>
        <dbReference type="RuleBase" id="RU004508"/>
    </source>
</evidence>
<dbReference type="RefSeq" id="WP_072878170.1">
    <property type="nucleotide sequence ID" value="NZ_FQVT01000003.1"/>
</dbReference>
<proteinExistence type="inferred from homology"/>
<evidence type="ECO:0000256" key="3">
    <source>
        <dbReference type="PIRSR" id="PIRSR000390-2"/>
    </source>
</evidence>
<dbReference type="Pfam" id="PF01041">
    <property type="entry name" value="DegT_DnrJ_EryC1"/>
    <property type="match status" value="1"/>
</dbReference>
<name>A0A1M5FJQ2_SALEC</name>
<dbReference type="EMBL" id="FQVT01000003">
    <property type="protein sequence ID" value="SHF91708.1"/>
    <property type="molecule type" value="Genomic_DNA"/>
</dbReference>
<dbReference type="Gene3D" id="3.90.1150.10">
    <property type="entry name" value="Aspartate Aminotransferase, domain 1"/>
    <property type="match status" value="1"/>
</dbReference>
<dbReference type="GO" id="GO:0008483">
    <property type="term" value="F:transaminase activity"/>
    <property type="evidence" value="ECO:0007669"/>
    <property type="project" value="TreeGrafter"/>
</dbReference>